<comment type="caution">
    <text evidence="2">The sequence shown here is derived from an EMBL/GenBank/DDBJ whole genome shotgun (WGS) entry which is preliminary data.</text>
</comment>
<dbReference type="AlphaFoldDB" id="A0A7C9TIE2"/>
<evidence type="ECO:0000256" key="1">
    <source>
        <dbReference type="SAM" id="MobiDB-lite"/>
    </source>
</evidence>
<protein>
    <submittedName>
        <fullName evidence="2">Uncharacterized protein</fullName>
    </submittedName>
</protein>
<feature type="region of interest" description="Disordered" evidence="1">
    <location>
        <begin position="199"/>
        <end position="224"/>
    </location>
</feature>
<sequence>MMTFDDWLRETQPAGCVGDMKRGWYAALVSLAAQPVVKQDERWPGDDNIASPFNGCQHRGYCLDLKANARRYLFIRQNQTASRAEDEEFDLGGFSSILVGEGNGRASAPFPEELDVAIDAALGVSSPAPHPDNLAVDRFAGMLKAKLAKARAKGRSGWDDPAWPAADINRQLHEHAAKGDPLDVAAYAMFLALRGEATTGAQPAATPGGSAIAKLNGGPPGPSV</sequence>
<feature type="compositionally biased region" description="Low complexity" evidence="1">
    <location>
        <begin position="199"/>
        <end position="211"/>
    </location>
</feature>
<reference evidence="2 3" key="1">
    <citation type="submission" date="2020-02" db="EMBL/GenBank/DDBJ databases">
        <title>Ideonella bacterium strain TBM-1.</title>
        <authorList>
            <person name="Chen W.-M."/>
        </authorList>
    </citation>
    <scope>NUCLEOTIDE SEQUENCE [LARGE SCALE GENOMIC DNA]</scope>
    <source>
        <strain evidence="2 3">TBM-1</strain>
    </source>
</reference>
<accession>A0A7C9TIE2</accession>
<name>A0A7C9TIE2_9BURK</name>
<dbReference type="RefSeq" id="WP_163455436.1">
    <property type="nucleotide sequence ID" value="NZ_JAAGOH010000001.1"/>
</dbReference>
<gene>
    <name evidence="2" type="ORF">G3A44_00895</name>
</gene>
<organism evidence="2 3">
    <name type="scientific">Ideonella livida</name>
    <dbReference type="NCBI Taxonomy" id="2707176"/>
    <lineage>
        <taxon>Bacteria</taxon>
        <taxon>Pseudomonadati</taxon>
        <taxon>Pseudomonadota</taxon>
        <taxon>Betaproteobacteria</taxon>
        <taxon>Burkholderiales</taxon>
        <taxon>Sphaerotilaceae</taxon>
        <taxon>Ideonella</taxon>
    </lineage>
</organism>
<dbReference type="Proteomes" id="UP000484255">
    <property type="component" value="Unassembled WGS sequence"/>
</dbReference>
<evidence type="ECO:0000313" key="2">
    <source>
        <dbReference type="EMBL" id="NDY89745.1"/>
    </source>
</evidence>
<proteinExistence type="predicted"/>
<dbReference type="EMBL" id="JAAGOH010000001">
    <property type="protein sequence ID" value="NDY89745.1"/>
    <property type="molecule type" value="Genomic_DNA"/>
</dbReference>
<evidence type="ECO:0000313" key="3">
    <source>
        <dbReference type="Proteomes" id="UP000484255"/>
    </source>
</evidence>
<keyword evidence="3" id="KW-1185">Reference proteome</keyword>